<evidence type="ECO:0000313" key="1">
    <source>
        <dbReference type="EMBL" id="XCH43909.1"/>
    </source>
</evidence>
<name>A0AAU8GQZ1_9CAUD</name>
<accession>A0AAU8GQZ1</accession>
<dbReference type="EMBL" id="PP758912">
    <property type="protein sequence ID" value="XCH43909.1"/>
    <property type="molecule type" value="Genomic_DNA"/>
</dbReference>
<reference evidence="1" key="1">
    <citation type="submission" date="2024-05" db="EMBL/GenBank/DDBJ databases">
        <authorList>
            <person name="Benson E.M."/>
            <person name="Blount M.E."/>
            <person name="Chauhan S."/>
            <person name="Ehrhart J.N."/>
            <person name="Foster A.Z."/>
            <person name="Ingber A.M."/>
            <person name="Julian M.L."/>
            <person name="Kwansah D.N."/>
            <person name="Le T."/>
            <person name="May E.J."/>
            <person name="Mazel E.H."/>
            <person name="Morency E."/>
            <person name="Nelson S.A."/>
            <person name="O'Toole C.T."/>
            <person name="Potter K.E."/>
            <person name="Rue A.R."/>
            <person name="Vita L.A."/>
            <person name="Weigand K.A."/>
            <person name="Monti D.L."/>
            <person name="Russell D.A."/>
            <person name="Jacobs-Sera D."/>
            <person name="Hatfull G.F."/>
        </authorList>
    </citation>
    <scope>NUCLEOTIDE SEQUENCE</scope>
</reference>
<protein>
    <submittedName>
        <fullName evidence="1">Uncharacterized protein</fullName>
    </submittedName>
</protein>
<proteinExistence type="predicted"/>
<organism evidence="1">
    <name type="scientific">Gordonia phage Petito</name>
    <dbReference type="NCBI Taxonomy" id="3158876"/>
    <lineage>
        <taxon>Viruses</taxon>
        <taxon>Duplodnaviria</taxon>
        <taxon>Heunggongvirae</taxon>
        <taxon>Uroviricota</taxon>
        <taxon>Caudoviricetes</taxon>
    </lineage>
</organism>
<gene>
    <name evidence="1" type="primary">37</name>
    <name evidence="1" type="ORF">SEA_PETITO_37</name>
</gene>
<sequence>MKPFKNTPHTGVKNVIARIKPQSRKKRYAAYLEDYKKQNPDWYVGKAFVDNMARYKAQTNSPTFVMSTVDRPMIDPK</sequence>